<dbReference type="InterPro" id="IPR015655">
    <property type="entry name" value="PP2C"/>
</dbReference>
<dbReference type="PANTHER" id="PTHR13832">
    <property type="entry name" value="PROTEIN PHOSPHATASE 2C"/>
    <property type="match status" value="1"/>
</dbReference>
<proteinExistence type="predicted"/>
<reference evidence="2 3" key="1">
    <citation type="submission" date="2022-04" db="EMBL/GenBank/DDBJ databases">
        <authorList>
            <person name="Huq M.A."/>
        </authorList>
    </citation>
    <scope>NUCLEOTIDE SEQUENCE [LARGE SCALE GENOMIC DNA]</scope>
    <source>
        <strain evidence="2 3">MAH-33</strain>
    </source>
</reference>
<dbReference type="SUPFAM" id="SSF81606">
    <property type="entry name" value="PP2C-like"/>
    <property type="match status" value="1"/>
</dbReference>
<dbReference type="InterPro" id="IPR001932">
    <property type="entry name" value="PPM-type_phosphatase-like_dom"/>
</dbReference>
<accession>A0ABT0DTV9</accession>
<name>A0ABT0DTV9_9SPHN</name>
<dbReference type="Gene3D" id="3.60.40.10">
    <property type="entry name" value="PPM-type phosphatase domain"/>
    <property type="match status" value="1"/>
</dbReference>
<keyword evidence="3" id="KW-1185">Reference proteome</keyword>
<feature type="domain" description="PPM-type phosphatase" evidence="1">
    <location>
        <begin position="18"/>
        <end position="245"/>
    </location>
</feature>
<dbReference type="SMART" id="SM00331">
    <property type="entry name" value="PP2C_SIG"/>
    <property type="match status" value="1"/>
</dbReference>
<evidence type="ECO:0000313" key="2">
    <source>
        <dbReference type="EMBL" id="MCK0530560.1"/>
    </source>
</evidence>
<dbReference type="SMART" id="SM00332">
    <property type="entry name" value="PP2Cc"/>
    <property type="match status" value="1"/>
</dbReference>
<dbReference type="InterPro" id="IPR036457">
    <property type="entry name" value="PPM-type-like_dom_sf"/>
</dbReference>
<sequence length="245" mass="26244">MSALRIACDDPADGARHRSAARTHVGKVRLLNEDRYLEAPEHRLWAVADGMGGHDAGDVAATMTVRALAALCEDAAPIDAPAIARTLQAANGAIHAHLTERGQRGGCTVAGLWLDQDQAHVFWAGDSRVYRFRGQQLQRLSHDHSVVQQLLDAGVLSSNQAAHHPQANVITRALGVDHQVEIDFCTVDLAEDDRFLLCSDGITAELDDAQIAGYMGEERGEIMNAIMAAALASGGRDNLTLIMVG</sequence>
<dbReference type="PANTHER" id="PTHR13832:SF827">
    <property type="entry name" value="PROTEIN PHOSPHATASE 1L"/>
    <property type="match status" value="1"/>
</dbReference>
<protein>
    <submittedName>
        <fullName evidence="2">Protein phosphatase 2C domain-containing protein</fullName>
    </submittedName>
</protein>
<gene>
    <name evidence="2" type="ORF">MU848_03055</name>
</gene>
<organism evidence="2 3">
    <name type="scientific">Sphingobium agri</name>
    <dbReference type="NCBI Taxonomy" id="2933566"/>
    <lineage>
        <taxon>Bacteria</taxon>
        <taxon>Pseudomonadati</taxon>
        <taxon>Pseudomonadota</taxon>
        <taxon>Alphaproteobacteria</taxon>
        <taxon>Sphingomonadales</taxon>
        <taxon>Sphingomonadaceae</taxon>
        <taxon>Sphingobium</taxon>
    </lineage>
</organism>
<evidence type="ECO:0000259" key="1">
    <source>
        <dbReference type="PROSITE" id="PS51746"/>
    </source>
</evidence>
<comment type="caution">
    <text evidence="2">The sequence shown here is derived from an EMBL/GenBank/DDBJ whole genome shotgun (WGS) entry which is preliminary data.</text>
</comment>
<dbReference type="Pfam" id="PF13672">
    <property type="entry name" value="PP2C_2"/>
    <property type="match status" value="1"/>
</dbReference>
<dbReference type="PROSITE" id="PS51746">
    <property type="entry name" value="PPM_2"/>
    <property type="match status" value="1"/>
</dbReference>
<dbReference type="RefSeq" id="WP_247230169.1">
    <property type="nucleotide sequence ID" value="NZ_JALKHS010000005.1"/>
</dbReference>
<dbReference type="CDD" id="cd00143">
    <property type="entry name" value="PP2Cc"/>
    <property type="match status" value="1"/>
</dbReference>
<dbReference type="EMBL" id="JALKHS010000005">
    <property type="protein sequence ID" value="MCK0530560.1"/>
    <property type="molecule type" value="Genomic_DNA"/>
</dbReference>
<dbReference type="Proteomes" id="UP001203512">
    <property type="component" value="Unassembled WGS sequence"/>
</dbReference>
<evidence type="ECO:0000313" key="3">
    <source>
        <dbReference type="Proteomes" id="UP001203512"/>
    </source>
</evidence>